<reference evidence="2" key="1">
    <citation type="submission" date="2021-01" db="EMBL/GenBank/DDBJ databases">
        <title>A chromosome-scale assembly of European eel, Anguilla anguilla.</title>
        <authorList>
            <person name="Henkel C."/>
            <person name="Jong-Raadsen S.A."/>
            <person name="Dufour S."/>
            <person name="Weltzien F.-A."/>
            <person name="Palstra A.P."/>
            <person name="Pelster B."/>
            <person name="Spaink H.P."/>
            <person name="Van Den Thillart G.E."/>
            <person name="Jansen H."/>
            <person name="Zahm M."/>
            <person name="Klopp C."/>
            <person name="Cedric C."/>
            <person name="Louis A."/>
            <person name="Berthelot C."/>
            <person name="Parey E."/>
            <person name="Roest Crollius H."/>
            <person name="Montfort J."/>
            <person name="Robinson-Rechavi M."/>
            <person name="Bucao C."/>
            <person name="Bouchez O."/>
            <person name="Gislard M."/>
            <person name="Lluch J."/>
            <person name="Milhes M."/>
            <person name="Lampietro C."/>
            <person name="Lopez Roques C."/>
            <person name="Donnadieu C."/>
            <person name="Braasch I."/>
            <person name="Desvignes T."/>
            <person name="Postlethwait J."/>
            <person name="Bobe J."/>
            <person name="Guiguen Y."/>
            <person name="Dirks R."/>
        </authorList>
    </citation>
    <scope>NUCLEOTIDE SEQUENCE</scope>
    <source>
        <strain evidence="2">Tag_6206</strain>
        <tissue evidence="2">Liver</tissue>
    </source>
</reference>
<dbReference type="EMBL" id="JAFIRN010000010">
    <property type="protein sequence ID" value="KAG5840340.1"/>
    <property type="molecule type" value="Genomic_DNA"/>
</dbReference>
<feature type="region of interest" description="Disordered" evidence="1">
    <location>
        <begin position="1"/>
        <end position="97"/>
    </location>
</feature>
<accession>A0A9D3M3Z7</accession>
<dbReference type="Proteomes" id="UP001044222">
    <property type="component" value="Chromosome 10"/>
</dbReference>
<comment type="caution">
    <text evidence="2">The sequence shown here is derived from an EMBL/GenBank/DDBJ whole genome shotgun (WGS) entry which is preliminary data.</text>
</comment>
<protein>
    <submittedName>
        <fullName evidence="2">Uncharacterized protein</fullName>
    </submittedName>
</protein>
<feature type="compositionally biased region" description="Basic and acidic residues" evidence="1">
    <location>
        <begin position="72"/>
        <end position="81"/>
    </location>
</feature>
<organism evidence="2 3">
    <name type="scientific">Anguilla anguilla</name>
    <name type="common">European freshwater eel</name>
    <name type="synonym">Muraena anguilla</name>
    <dbReference type="NCBI Taxonomy" id="7936"/>
    <lineage>
        <taxon>Eukaryota</taxon>
        <taxon>Metazoa</taxon>
        <taxon>Chordata</taxon>
        <taxon>Craniata</taxon>
        <taxon>Vertebrata</taxon>
        <taxon>Euteleostomi</taxon>
        <taxon>Actinopterygii</taxon>
        <taxon>Neopterygii</taxon>
        <taxon>Teleostei</taxon>
        <taxon>Anguilliformes</taxon>
        <taxon>Anguillidae</taxon>
        <taxon>Anguilla</taxon>
    </lineage>
</organism>
<evidence type="ECO:0000313" key="2">
    <source>
        <dbReference type="EMBL" id="KAG5840340.1"/>
    </source>
</evidence>
<feature type="compositionally biased region" description="Low complexity" evidence="1">
    <location>
        <begin position="53"/>
        <end position="64"/>
    </location>
</feature>
<gene>
    <name evidence="2" type="ORF">ANANG_G00187760</name>
</gene>
<evidence type="ECO:0000313" key="3">
    <source>
        <dbReference type="Proteomes" id="UP001044222"/>
    </source>
</evidence>
<name>A0A9D3M3Z7_ANGAN</name>
<sequence>MREAGDVCHGRPAGRGGRGGVPAERGYGVRSPSPRQDRVPVAPGRDGVHTRPRGAGAPAGAVRGPGPGPAGDTRRPTKAADPRPSLPVGPPPLVVPP</sequence>
<proteinExistence type="predicted"/>
<evidence type="ECO:0000256" key="1">
    <source>
        <dbReference type="SAM" id="MobiDB-lite"/>
    </source>
</evidence>
<feature type="compositionally biased region" description="Pro residues" evidence="1">
    <location>
        <begin position="84"/>
        <end position="97"/>
    </location>
</feature>
<keyword evidence="3" id="KW-1185">Reference proteome</keyword>
<dbReference type="AlphaFoldDB" id="A0A9D3M3Z7"/>